<dbReference type="PROSITE" id="PS00201">
    <property type="entry name" value="FLAVODOXIN"/>
    <property type="match status" value="1"/>
</dbReference>
<dbReference type="GO" id="GO:0016651">
    <property type="term" value="F:oxidoreductase activity, acting on NAD(P)H"/>
    <property type="evidence" value="ECO:0007669"/>
    <property type="project" value="UniProtKB-ARBA"/>
</dbReference>
<protein>
    <recommendedName>
        <fullName evidence="2">Flavodoxin-like domain-containing protein</fullName>
    </recommendedName>
</protein>
<dbReference type="PANTHER" id="PTHR39201:SF1">
    <property type="entry name" value="FLAVODOXIN-LIKE DOMAIN-CONTAINING PROTEIN"/>
    <property type="match status" value="1"/>
</dbReference>
<dbReference type="PROSITE" id="PS50902">
    <property type="entry name" value="FLAVODOXIN_LIKE"/>
    <property type="match status" value="1"/>
</dbReference>
<feature type="compositionally biased region" description="Basic and acidic residues" evidence="1">
    <location>
        <begin position="51"/>
        <end position="60"/>
    </location>
</feature>
<dbReference type="PANTHER" id="PTHR39201">
    <property type="entry name" value="EXPORTED PROTEIN-RELATED"/>
    <property type="match status" value="1"/>
</dbReference>
<dbReference type="Gene3D" id="3.40.50.360">
    <property type="match status" value="1"/>
</dbReference>
<dbReference type="AlphaFoldDB" id="A0A1E5GI93"/>
<proteinExistence type="predicted"/>
<evidence type="ECO:0000256" key="1">
    <source>
        <dbReference type="SAM" id="MobiDB-lite"/>
    </source>
</evidence>
<name>A0A1E5GI93_9ENTE</name>
<keyword evidence="4" id="KW-1185">Reference proteome</keyword>
<organism evidence="3 4">
    <name type="scientific">Enterococcus termitis</name>
    <dbReference type="NCBI Taxonomy" id="332950"/>
    <lineage>
        <taxon>Bacteria</taxon>
        <taxon>Bacillati</taxon>
        <taxon>Bacillota</taxon>
        <taxon>Bacilli</taxon>
        <taxon>Lactobacillales</taxon>
        <taxon>Enterococcaceae</taxon>
        <taxon>Enterococcus</taxon>
    </lineage>
</organism>
<comment type="caution">
    <text evidence="3">The sequence shown here is derived from an EMBL/GenBank/DDBJ whole genome shotgun (WGS) entry which is preliminary data.</text>
</comment>
<dbReference type="GO" id="GO:0009055">
    <property type="term" value="F:electron transfer activity"/>
    <property type="evidence" value="ECO:0007669"/>
    <property type="project" value="InterPro"/>
</dbReference>
<reference evidence="4" key="1">
    <citation type="submission" date="2016-09" db="EMBL/GenBank/DDBJ databases">
        <authorList>
            <person name="Gulvik C.A."/>
        </authorList>
    </citation>
    <scope>NUCLEOTIDE SEQUENCE [LARGE SCALE GENOMIC DNA]</scope>
    <source>
        <strain evidence="4">LMG 8895</strain>
    </source>
</reference>
<dbReference type="InterPro" id="IPR001226">
    <property type="entry name" value="Flavodoxin_CS"/>
</dbReference>
<dbReference type="Proteomes" id="UP000095094">
    <property type="component" value="Unassembled WGS sequence"/>
</dbReference>
<evidence type="ECO:0000259" key="2">
    <source>
        <dbReference type="PROSITE" id="PS50902"/>
    </source>
</evidence>
<dbReference type="EMBL" id="MIJY01000034">
    <property type="protein sequence ID" value="OEG12305.1"/>
    <property type="molecule type" value="Genomic_DNA"/>
</dbReference>
<dbReference type="SUPFAM" id="SSF52218">
    <property type="entry name" value="Flavoproteins"/>
    <property type="match status" value="1"/>
</dbReference>
<dbReference type="OrthoDB" id="9806505at2"/>
<evidence type="ECO:0000313" key="3">
    <source>
        <dbReference type="EMBL" id="OEG12305.1"/>
    </source>
</evidence>
<evidence type="ECO:0000313" key="4">
    <source>
        <dbReference type="Proteomes" id="UP000095094"/>
    </source>
</evidence>
<sequence>MKWIIIISSFAVSLLLTGCQLNERSEESSMLNNRSDSSNVASRSGNNLPLKETEYGREAISDGNDTNANEEATRILTEEATSIIIYFSRSGNTENLARMIHNQNGADMLELSVVNPYPADYEASVDRANEERENQEFPEISTDIPDLSQYDTIYLGYQIWAMTLSNPMMSFLLTNGTNLSNKTIYPFSTNAGYGEGDSLTKISELVANAKLAESLSIQDEELLANQEKVAAWMNKN</sequence>
<dbReference type="Pfam" id="PF12682">
    <property type="entry name" value="Flavodoxin_4"/>
    <property type="match status" value="1"/>
</dbReference>
<feature type="domain" description="Flavodoxin-like" evidence="2">
    <location>
        <begin position="82"/>
        <end position="236"/>
    </location>
</feature>
<dbReference type="GO" id="GO:0010181">
    <property type="term" value="F:FMN binding"/>
    <property type="evidence" value="ECO:0007669"/>
    <property type="project" value="InterPro"/>
</dbReference>
<dbReference type="RefSeq" id="WP_069664010.1">
    <property type="nucleotide sequence ID" value="NZ_JBHUJJ010000001.1"/>
</dbReference>
<dbReference type="InterPro" id="IPR008254">
    <property type="entry name" value="Flavodoxin/NO_synth"/>
</dbReference>
<dbReference type="InterPro" id="IPR029039">
    <property type="entry name" value="Flavoprotein-like_sf"/>
</dbReference>
<accession>A0A1E5GI93</accession>
<dbReference type="PROSITE" id="PS51257">
    <property type="entry name" value="PROKAR_LIPOPROTEIN"/>
    <property type="match status" value="1"/>
</dbReference>
<feature type="region of interest" description="Disordered" evidence="1">
    <location>
        <begin position="26"/>
        <end position="69"/>
    </location>
</feature>
<feature type="compositionally biased region" description="Polar residues" evidence="1">
    <location>
        <begin position="28"/>
        <end position="47"/>
    </location>
</feature>
<gene>
    <name evidence="3" type="ORF">BCR25_07115</name>
</gene>